<evidence type="ECO:0000313" key="2">
    <source>
        <dbReference type="EMBL" id="KAF0898653.1"/>
    </source>
</evidence>
<dbReference type="Proteomes" id="UP000479710">
    <property type="component" value="Unassembled WGS sequence"/>
</dbReference>
<dbReference type="EMBL" id="SPHZ02000009">
    <property type="protein sequence ID" value="KAF0898653.1"/>
    <property type="molecule type" value="Genomic_DNA"/>
</dbReference>
<comment type="caution">
    <text evidence="2">The sequence shown here is derived from an EMBL/GenBank/DDBJ whole genome shotgun (WGS) entry which is preliminary data.</text>
</comment>
<evidence type="ECO:0000313" key="3">
    <source>
        <dbReference type="Proteomes" id="UP000479710"/>
    </source>
</evidence>
<feature type="region of interest" description="Disordered" evidence="1">
    <location>
        <begin position="34"/>
        <end position="89"/>
    </location>
</feature>
<keyword evidence="3" id="KW-1185">Reference proteome</keyword>
<proteinExistence type="predicted"/>
<protein>
    <submittedName>
        <fullName evidence="2">Uncharacterized protein</fullName>
    </submittedName>
</protein>
<name>A0A6G1CGC3_9ORYZ</name>
<gene>
    <name evidence="2" type="ORF">E2562_009163</name>
</gene>
<evidence type="ECO:0000256" key="1">
    <source>
        <dbReference type="SAM" id="MobiDB-lite"/>
    </source>
</evidence>
<sequence>MGQGRVLGISRLQRKLKRVRIPLLHAPYASTLSNEASVKGKKSILGEQEELDIEDSRSRRPDLAAATSEQPDPPLSISLTTSEQGVTFP</sequence>
<dbReference type="AlphaFoldDB" id="A0A6G1CGC3"/>
<accession>A0A6G1CGC3</accession>
<reference evidence="2 3" key="1">
    <citation type="submission" date="2019-11" db="EMBL/GenBank/DDBJ databases">
        <title>Whole genome sequence of Oryza granulata.</title>
        <authorList>
            <person name="Li W."/>
        </authorList>
    </citation>
    <scope>NUCLEOTIDE SEQUENCE [LARGE SCALE GENOMIC DNA]</scope>
    <source>
        <strain evidence="3">cv. Menghai</strain>
        <tissue evidence="2">Leaf</tissue>
    </source>
</reference>
<organism evidence="2 3">
    <name type="scientific">Oryza meyeriana var. granulata</name>
    <dbReference type="NCBI Taxonomy" id="110450"/>
    <lineage>
        <taxon>Eukaryota</taxon>
        <taxon>Viridiplantae</taxon>
        <taxon>Streptophyta</taxon>
        <taxon>Embryophyta</taxon>
        <taxon>Tracheophyta</taxon>
        <taxon>Spermatophyta</taxon>
        <taxon>Magnoliopsida</taxon>
        <taxon>Liliopsida</taxon>
        <taxon>Poales</taxon>
        <taxon>Poaceae</taxon>
        <taxon>BOP clade</taxon>
        <taxon>Oryzoideae</taxon>
        <taxon>Oryzeae</taxon>
        <taxon>Oryzinae</taxon>
        <taxon>Oryza</taxon>
        <taxon>Oryza meyeriana</taxon>
    </lineage>
</organism>
<feature type="compositionally biased region" description="Polar residues" evidence="1">
    <location>
        <begin position="77"/>
        <end position="89"/>
    </location>
</feature>